<feature type="non-terminal residue" evidence="2">
    <location>
        <position position="234"/>
    </location>
</feature>
<feature type="non-terminal residue" evidence="2">
    <location>
        <position position="1"/>
    </location>
</feature>
<feature type="region of interest" description="Disordered" evidence="1">
    <location>
        <begin position="15"/>
        <end position="69"/>
    </location>
</feature>
<evidence type="ECO:0000313" key="3">
    <source>
        <dbReference type="Proteomes" id="UP000288429"/>
    </source>
</evidence>
<dbReference type="EMBL" id="NIZV01000937">
    <property type="protein sequence ID" value="RSL79051.1"/>
    <property type="molecule type" value="Genomic_DNA"/>
</dbReference>
<sequence length="234" mass="26872">FPVNLLCMNFNTMSHNNSNTHTFSSPTAIRGGGGSGDKHYEDSHDERQHERQDGSELAGSGRDDPGQYEPHVEIQDRETSTWIDPTPGFKNYYQFTQHPKAKGCRLSDRMPADLRYKRMFGGFIEGIKVTFNNQAELLKHAEIRQKKRVQQPESTQKSTVALNGDNFPPTVEYVCHYRGCGQVFQKHWIFRRHLWNELGLSPDDPKAWPRFLEGNIYGCHTGGCRARFEDPDKL</sequence>
<feature type="compositionally biased region" description="Basic and acidic residues" evidence="1">
    <location>
        <begin position="36"/>
        <end position="54"/>
    </location>
</feature>
<name>A0A428RND6_9HYPO</name>
<comment type="caution">
    <text evidence="2">The sequence shown here is derived from an EMBL/GenBank/DDBJ whole genome shotgun (WGS) entry which is preliminary data.</text>
</comment>
<accession>A0A428RND6</accession>
<proteinExistence type="predicted"/>
<keyword evidence="3" id="KW-1185">Reference proteome</keyword>
<reference evidence="2 3" key="1">
    <citation type="submission" date="2017-06" db="EMBL/GenBank/DDBJ databases">
        <title>Cmopartive genomic analysis of Ambrosia Fusariam Clade fungi.</title>
        <authorList>
            <person name="Stajich J.E."/>
            <person name="Carrillo J."/>
            <person name="Kijimoto T."/>
            <person name="Eskalen A."/>
            <person name="O'Donnell K."/>
            <person name="Kasson M."/>
        </authorList>
    </citation>
    <scope>NUCLEOTIDE SEQUENCE [LARGE SCALE GENOMIC DNA]</scope>
    <source>
        <strain evidence="2 3">NRRL 20438</strain>
    </source>
</reference>
<feature type="compositionally biased region" description="Low complexity" evidence="1">
    <location>
        <begin position="15"/>
        <end position="25"/>
    </location>
</feature>
<evidence type="ECO:0000256" key="1">
    <source>
        <dbReference type="SAM" id="MobiDB-lite"/>
    </source>
</evidence>
<organism evidence="2 3">
    <name type="scientific">Fusarium ambrosium</name>
    <dbReference type="NCBI Taxonomy" id="131363"/>
    <lineage>
        <taxon>Eukaryota</taxon>
        <taxon>Fungi</taxon>
        <taxon>Dikarya</taxon>
        <taxon>Ascomycota</taxon>
        <taxon>Pezizomycotina</taxon>
        <taxon>Sordariomycetes</taxon>
        <taxon>Hypocreomycetidae</taxon>
        <taxon>Hypocreales</taxon>
        <taxon>Nectriaceae</taxon>
        <taxon>Fusarium</taxon>
        <taxon>Fusarium solani species complex</taxon>
    </lineage>
</organism>
<protein>
    <submittedName>
        <fullName evidence="2">Uncharacterized protein</fullName>
    </submittedName>
</protein>
<dbReference type="AlphaFoldDB" id="A0A428RND6"/>
<evidence type="ECO:0000313" key="2">
    <source>
        <dbReference type="EMBL" id="RSL79051.1"/>
    </source>
</evidence>
<gene>
    <name evidence="2" type="ORF">CDV31_017234</name>
</gene>
<dbReference type="Proteomes" id="UP000288429">
    <property type="component" value="Unassembled WGS sequence"/>
</dbReference>